<keyword evidence="3" id="KW-1185">Reference proteome</keyword>
<feature type="region of interest" description="Disordered" evidence="1">
    <location>
        <begin position="145"/>
        <end position="207"/>
    </location>
</feature>
<evidence type="ECO:0000256" key="1">
    <source>
        <dbReference type="SAM" id="MobiDB-lite"/>
    </source>
</evidence>
<name>A0A3N2PPZ8_SODAK</name>
<evidence type="ECO:0000313" key="3">
    <source>
        <dbReference type="Proteomes" id="UP000272025"/>
    </source>
</evidence>
<organism evidence="2 3">
    <name type="scientific">Sodiomyces alkalinus (strain CBS 110278 / VKM F-3762 / F11)</name>
    <name type="common">Alkaliphilic filamentous fungus</name>
    <dbReference type="NCBI Taxonomy" id="1314773"/>
    <lineage>
        <taxon>Eukaryota</taxon>
        <taxon>Fungi</taxon>
        <taxon>Dikarya</taxon>
        <taxon>Ascomycota</taxon>
        <taxon>Pezizomycotina</taxon>
        <taxon>Sordariomycetes</taxon>
        <taxon>Hypocreomycetidae</taxon>
        <taxon>Glomerellales</taxon>
        <taxon>Plectosphaerellaceae</taxon>
        <taxon>Sodiomyces</taxon>
    </lineage>
</organism>
<dbReference type="Proteomes" id="UP000272025">
    <property type="component" value="Unassembled WGS sequence"/>
</dbReference>
<feature type="compositionally biased region" description="Low complexity" evidence="1">
    <location>
        <begin position="14"/>
        <end position="32"/>
    </location>
</feature>
<feature type="region of interest" description="Disordered" evidence="1">
    <location>
        <begin position="268"/>
        <end position="348"/>
    </location>
</feature>
<evidence type="ECO:0000313" key="2">
    <source>
        <dbReference type="EMBL" id="ROT36579.1"/>
    </source>
</evidence>
<proteinExistence type="predicted"/>
<dbReference type="AlphaFoldDB" id="A0A3N2PPZ8"/>
<sequence length="348" mass="37947">MPIDKMVDIELTTSQAPHSPSSPSNPAGNSHADLVSSCSKGTLHKKRETVPVGLGDSPKLPIPIDCDDCDRDEGRDNDNGKQTTKGSRETPLIIDESHDEQHGCISAADSTPGLPRVVTESKRRRSSFLRTALGCLDRISDLRRRSNPVVEQPDSLQSARKRKSDSESTPKKRRATEKRKRKGKKKALIRSAQPKQTDEERKASLELNPLVLVQALEDCPEEQSGERERFEEWARLLKASADPNINTRDPECEAQELPSTAIAAATVQEKDARVSTSSPKKARAASPILSAARSSRSSERKELQSLSPGAPVQTEPPRTLPSSSKNPQPGPVGSLSWAKVLRTRAPAS</sequence>
<protein>
    <submittedName>
        <fullName evidence="2">Uncharacterized protein</fullName>
    </submittedName>
</protein>
<dbReference type="RefSeq" id="XP_028464385.1">
    <property type="nucleotide sequence ID" value="XM_028614457.1"/>
</dbReference>
<feature type="region of interest" description="Disordered" evidence="1">
    <location>
        <begin position="1"/>
        <end position="125"/>
    </location>
</feature>
<dbReference type="EMBL" id="ML119059">
    <property type="protein sequence ID" value="ROT36579.1"/>
    <property type="molecule type" value="Genomic_DNA"/>
</dbReference>
<accession>A0A3N2PPZ8</accession>
<feature type="compositionally biased region" description="Low complexity" evidence="1">
    <location>
        <begin position="284"/>
        <end position="295"/>
    </location>
</feature>
<gene>
    <name evidence="2" type="ORF">SODALDRAFT_362394</name>
</gene>
<feature type="compositionally biased region" description="Basic residues" evidence="1">
    <location>
        <begin position="171"/>
        <end position="188"/>
    </location>
</feature>
<dbReference type="GeneID" id="39582935"/>
<reference evidence="2 3" key="1">
    <citation type="journal article" date="2018" name="Mol. Ecol.">
        <title>The obligate alkalophilic soda-lake fungus Sodiomyces alkalinus has shifted to a protein diet.</title>
        <authorList>
            <person name="Grum-Grzhimaylo A.A."/>
            <person name="Falkoski D.L."/>
            <person name="van den Heuvel J."/>
            <person name="Valero-Jimenez C.A."/>
            <person name="Min B."/>
            <person name="Choi I.G."/>
            <person name="Lipzen A."/>
            <person name="Daum C.G."/>
            <person name="Aanen D.K."/>
            <person name="Tsang A."/>
            <person name="Henrissat B."/>
            <person name="Bilanenko E.N."/>
            <person name="de Vries R.P."/>
            <person name="van Kan J.A.L."/>
            <person name="Grigoriev I.V."/>
            <person name="Debets A.J.M."/>
        </authorList>
    </citation>
    <scope>NUCLEOTIDE SEQUENCE [LARGE SCALE GENOMIC DNA]</scope>
    <source>
        <strain evidence="2 3">F11</strain>
    </source>
</reference>